<evidence type="ECO:0000313" key="5">
    <source>
        <dbReference type="Proteomes" id="UP001220940"/>
    </source>
</evidence>
<name>A0AAW6HS57_9MOLU</name>
<proteinExistence type="inferred from homology"/>
<organism evidence="3 4">
    <name type="scientific">Mycoplasma bradburyae</name>
    <dbReference type="NCBI Taxonomy" id="2963128"/>
    <lineage>
        <taxon>Bacteria</taxon>
        <taxon>Bacillati</taxon>
        <taxon>Mycoplasmatota</taxon>
        <taxon>Mollicutes</taxon>
        <taxon>Mycoplasmataceae</taxon>
        <taxon>Mycoplasma</taxon>
    </lineage>
</organism>
<dbReference type="InterPro" id="IPR043129">
    <property type="entry name" value="ATPase_NBD"/>
</dbReference>
<evidence type="ECO:0000313" key="3">
    <source>
        <dbReference type="EMBL" id="MDC4183389.1"/>
    </source>
</evidence>
<dbReference type="PANTHER" id="PTHR18964">
    <property type="entry name" value="ROK (REPRESSOR, ORF, KINASE) FAMILY"/>
    <property type="match status" value="1"/>
</dbReference>
<dbReference type="RefSeq" id="WP_255034980.1">
    <property type="nucleotide sequence ID" value="NZ_CP101414.1"/>
</dbReference>
<sequence>MNNKIYLCFDVGATSVKYAYIDSLNLSIIKKGSFETKNSKGLFEKEMLITNLVKQIDLATKNYEIVFVGIATFGGVNIKTKTIIYTNESVKEYLHTNWDETINNNRQNKIDVVVLNDIKACSLAEFAKKDNDNGIMVTLGTGFGVCLYSRQDVYYGANYLAGEIGVLKILDGVDQDIDTACSAVITTNKIKAILKIDNLKLTDHNLINVNEQAKAIKQEWINNIVKTFKIINAFYDPEIFIIGGGVSSDELIINEIKNNLPLNFNKEVVGASLGNDAAFYGLIEYYQKHYK</sequence>
<keyword evidence="5" id="KW-1185">Reference proteome</keyword>
<gene>
    <name evidence="2" type="ORF">LNO68_02305</name>
    <name evidence="3" type="ORF">LNO71_01875</name>
</gene>
<comment type="caution">
    <text evidence="3">The sequence shown here is derived from an EMBL/GenBank/DDBJ whole genome shotgun (WGS) entry which is preliminary data.</text>
</comment>
<evidence type="ECO:0000256" key="1">
    <source>
        <dbReference type="ARBA" id="ARBA00006479"/>
    </source>
</evidence>
<dbReference type="AlphaFoldDB" id="A0AAW6HS57"/>
<evidence type="ECO:0000313" key="2">
    <source>
        <dbReference type="EMBL" id="MDC4182015.1"/>
    </source>
</evidence>
<dbReference type="InterPro" id="IPR000600">
    <property type="entry name" value="ROK"/>
</dbReference>
<evidence type="ECO:0000313" key="4">
    <source>
        <dbReference type="Proteomes" id="UP001216384"/>
    </source>
</evidence>
<accession>A0AAW6HS57</accession>
<reference evidence="3 5" key="1">
    <citation type="submission" date="2021-11" db="EMBL/GenBank/DDBJ databases">
        <title>Description of Mycoplasma bradburyaesp. nov.from sea birds: a tribute to a great mycoplasmologist.</title>
        <authorList>
            <person name="Ramirez A.S."/>
            <person name="Poveda C."/>
            <person name="Suarez-Perez A."/>
            <person name="Rosales R.S."/>
            <person name="Dijkman R."/>
            <person name="Feberwee A."/>
            <person name="Spergser J."/>
            <person name="Szostak M.P."/>
            <person name="Ressel L."/>
            <person name="Calabuig P."/>
            <person name="Catania S."/>
            <person name="Gobbo F."/>
            <person name="Timofte D."/>
            <person name="Poveda J.B."/>
        </authorList>
    </citation>
    <scope>NUCLEOTIDE SEQUENCE</scope>
    <source>
        <strain evidence="2 5">T158</strain>
        <strain evidence="3">T264</strain>
    </source>
</reference>
<protein>
    <submittedName>
        <fullName evidence="3">ROK family protein</fullName>
    </submittedName>
</protein>
<dbReference type="SUPFAM" id="SSF53067">
    <property type="entry name" value="Actin-like ATPase domain"/>
    <property type="match status" value="1"/>
</dbReference>
<dbReference type="Gene3D" id="3.30.420.40">
    <property type="match status" value="2"/>
</dbReference>
<dbReference type="PANTHER" id="PTHR18964:SF170">
    <property type="entry name" value="SUGAR KINASE"/>
    <property type="match status" value="1"/>
</dbReference>
<dbReference type="Proteomes" id="UP001216384">
    <property type="component" value="Unassembled WGS sequence"/>
</dbReference>
<dbReference type="Pfam" id="PF00480">
    <property type="entry name" value="ROK"/>
    <property type="match status" value="1"/>
</dbReference>
<dbReference type="EMBL" id="JAJHZM010000011">
    <property type="protein sequence ID" value="MDC4182015.1"/>
    <property type="molecule type" value="Genomic_DNA"/>
</dbReference>
<comment type="similarity">
    <text evidence="1">Belongs to the ROK (NagC/XylR) family.</text>
</comment>
<dbReference type="Proteomes" id="UP001220940">
    <property type="component" value="Unassembled WGS sequence"/>
</dbReference>
<dbReference type="EMBL" id="JAJHZP010000013">
    <property type="protein sequence ID" value="MDC4183389.1"/>
    <property type="molecule type" value="Genomic_DNA"/>
</dbReference>